<dbReference type="SUPFAM" id="SSF53850">
    <property type="entry name" value="Periplasmic binding protein-like II"/>
    <property type="match status" value="1"/>
</dbReference>
<evidence type="ECO:0000256" key="1">
    <source>
        <dbReference type="ARBA" id="ARBA00004418"/>
    </source>
</evidence>
<dbReference type="InterPro" id="IPR039424">
    <property type="entry name" value="SBP_5"/>
</dbReference>
<dbReference type="GO" id="GO:1904680">
    <property type="term" value="F:peptide transmembrane transporter activity"/>
    <property type="evidence" value="ECO:0007669"/>
    <property type="project" value="TreeGrafter"/>
</dbReference>
<evidence type="ECO:0000259" key="4">
    <source>
        <dbReference type="Pfam" id="PF00496"/>
    </source>
</evidence>
<dbReference type="OrthoDB" id="9803988at2"/>
<dbReference type="Gene3D" id="3.10.105.10">
    <property type="entry name" value="Dipeptide-binding Protein, Domain 3"/>
    <property type="match status" value="1"/>
</dbReference>
<dbReference type="PANTHER" id="PTHR30290:SF38">
    <property type="entry name" value="D,D-DIPEPTIDE-BINDING PERIPLASMIC PROTEIN DDPA-RELATED"/>
    <property type="match status" value="1"/>
</dbReference>
<accession>A0A844HR23</accession>
<evidence type="ECO:0000313" key="5">
    <source>
        <dbReference type="EMBL" id="MTH60874.1"/>
    </source>
</evidence>
<feature type="domain" description="Solute-binding protein family 5" evidence="4">
    <location>
        <begin position="59"/>
        <end position="409"/>
    </location>
</feature>
<dbReference type="GO" id="GO:0015833">
    <property type="term" value="P:peptide transport"/>
    <property type="evidence" value="ECO:0007669"/>
    <property type="project" value="TreeGrafter"/>
</dbReference>
<name>A0A844HR23_9RHOB</name>
<dbReference type="PANTHER" id="PTHR30290">
    <property type="entry name" value="PERIPLASMIC BINDING COMPONENT OF ABC TRANSPORTER"/>
    <property type="match status" value="1"/>
</dbReference>
<protein>
    <submittedName>
        <fullName evidence="5">Peptide ABC transporter substrate-binding protein</fullName>
    </submittedName>
</protein>
<dbReference type="Proteomes" id="UP000449846">
    <property type="component" value="Unassembled WGS sequence"/>
</dbReference>
<dbReference type="GO" id="GO:0043190">
    <property type="term" value="C:ATP-binding cassette (ABC) transporter complex"/>
    <property type="evidence" value="ECO:0007669"/>
    <property type="project" value="InterPro"/>
</dbReference>
<comment type="subcellular location">
    <subcellularLocation>
        <location evidence="1">Periplasm</location>
    </subcellularLocation>
</comment>
<dbReference type="RefSeq" id="WP_155040915.1">
    <property type="nucleotide sequence ID" value="NZ_WMIG01000011.1"/>
</dbReference>
<dbReference type="Gene3D" id="3.40.190.10">
    <property type="entry name" value="Periplasmic binding protein-like II"/>
    <property type="match status" value="1"/>
</dbReference>
<comment type="similarity">
    <text evidence="2">Belongs to the bacterial solute-binding protein 5 family.</text>
</comment>
<evidence type="ECO:0000256" key="2">
    <source>
        <dbReference type="ARBA" id="ARBA00005695"/>
    </source>
</evidence>
<evidence type="ECO:0000256" key="3">
    <source>
        <dbReference type="ARBA" id="ARBA00022729"/>
    </source>
</evidence>
<dbReference type="GO" id="GO:0030288">
    <property type="term" value="C:outer membrane-bounded periplasmic space"/>
    <property type="evidence" value="ECO:0007669"/>
    <property type="project" value="UniProtKB-ARBA"/>
</dbReference>
<evidence type="ECO:0000313" key="6">
    <source>
        <dbReference type="Proteomes" id="UP000449846"/>
    </source>
</evidence>
<dbReference type="AlphaFoldDB" id="A0A844HR23"/>
<comment type="caution">
    <text evidence="5">The sequence shown here is derived from an EMBL/GenBank/DDBJ whole genome shotgun (WGS) entry which is preliminary data.</text>
</comment>
<organism evidence="5 6">
    <name type="scientific">Paracoccus litorisediminis</name>
    <dbReference type="NCBI Taxonomy" id="2006130"/>
    <lineage>
        <taxon>Bacteria</taxon>
        <taxon>Pseudomonadati</taxon>
        <taxon>Pseudomonadota</taxon>
        <taxon>Alphaproteobacteria</taxon>
        <taxon>Rhodobacterales</taxon>
        <taxon>Paracoccaceae</taxon>
        <taxon>Paracoccus</taxon>
    </lineage>
</organism>
<dbReference type="Pfam" id="PF00496">
    <property type="entry name" value="SBP_bac_5"/>
    <property type="match status" value="1"/>
</dbReference>
<dbReference type="InterPro" id="IPR030678">
    <property type="entry name" value="Peptide/Ni-bd"/>
</dbReference>
<reference evidence="5 6" key="1">
    <citation type="submission" date="2019-11" db="EMBL/GenBank/DDBJ databases">
        <authorList>
            <person name="Dong K."/>
        </authorList>
    </citation>
    <scope>NUCLEOTIDE SEQUENCE [LARGE SCALE GENOMIC DNA]</scope>
    <source>
        <strain evidence="5 6">NBRC 112902</strain>
    </source>
</reference>
<gene>
    <name evidence="5" type="ORF">GL300_16805</name>
</gene>
<dbReference type="InterPro" id="IPR000914">
    <property type="entry name" value="SBP_5_dom"/>
</dbReference>
<dbReference type="EMBL" id="WMIG01000011">
    <property type="protein sequence ID" value="MTH60874.1"/>
    <property type="molecule type" value="Genomic_DNA"/>
</dbReference>
<proteinExistence type="inferred from homology"/>
<sequence length="492" mass="54455">MLAFASPALAGAETEVKIVLPAGPDRLDPCETPRSVIGRIIKQNVVETLVELNYSDATLMPRLAESWKQDSPTEWTFKLRPGVKFHDGAPFDAAAVIYSMERTIDPALTCITRTKFFDGVDIKATAVDPLTVTFTTAEPSPILPTLLAQMAISSPNTPKGVYTNEPIGTGPYHFVQWVQGQDVVIERNDDYWGEQPAITKATYVWRSESSVVAAMVATNEADLAFSIAPQDATDPAMDKVYPNSDSAMFRLSVDVPPLNDIRVRKAINLAIDRRAFLGSILSDQATEATQQVGPNVFGWNDSLTPWKYDPDEAMRLLAEAKADGVPVDTEMRLIGRPAMFANSNEFVQAVGEMLRAVGLNVNMETLEMSQWLEVANKPFDPARKPNIFLTMHDNNGGDAAFTVYFKYHSNGRQSELHNPELDALIENAATLSGDERKKAYNEVFRMIYEDTVSDVPLFHMVNYMRIGPRIDFTPTIANAVELQLAKLQLKSS</sequence>
<keyword evidence="3" id="KW-0732">Signal</keyword>
<keyword evidence="6" id="KW-1185">Reference proteome</keyword>
<dbReference type="PIRSF" id="PIRSF002741">
    <property type="entry name" value="MppA"/>
    <property type="match status" value="1"/>
</dbReference>